<evidence type="ECO:0000256" key="1">
    <source>
        <dbReference type="ARBA" id="ARBA00010088"/>
    </source>
</evidence>
<sequence>MHAELLLQAARPLIGPRYELFTASSLFLKHVDGCDQLTASSTNVNWTSCLDTFKCGKLTVPLQYSDPAAGEAQIALIMSPSNFSADDPNYLGSILFNPGGPGGSGVSFVEQLGTYFRAIVGPQYDLVGFDPRGVGQSTPVLSLFKTPVEAFEYYSTYPQNVNESISSFGRFYAQANILGKFAADRYQTVAESVSTAAVATDMLNIAKALGQDKVNYWGVSYGSILGATFAAMFPNNVGRFIIDGVFNSHQWYRGDWSGSLLNTDAALTAVYEACVAAGPSLCALHSPDAATIRARVDTLISSLHLAPQPVYDASDPSSIVFGVADYTVLVLQLFQMLYTPFGTAPAFFAALAALERGNASAVYRGSVTAANTGLATCAPPATAPFVVGFLDVSAPISCGDIVADADRVRTPEQARQDYAAMANASALFATTWYPLSPGRCAQWPIKAKDVFNGSFTQNTSNPILLITNTHDPVTPMVGALNMSSGFAGSVVLQQNSTGHTSLSGFSTCTAEAIHAYFANGTLPAPDTLCQTDTLIFESPSNSSGYDGVTITPLKRAVGEGHTLKEAARMLARSDFVAKSSGLFGRRW</sequence>
<dbReference type="InterPro" id="IPR029058">
    <property type="entry name" value="AB_hydrolase_fold"/>
</dbReference>
<dbReference type="InterPro" id="IPR000073">
    <property type="entry name" value="AB_hydrolase_1"/>
</dbReference>
<protein>
    <submittedName>
        <fullName evidence="5">Alpha/beta hydrolase</fullName>
    </submittedName>
</protein>
<dbReference type="Proteomes" id="UP000703269">
    <property type="component" value="Unassembled WGS sequence"/>
</dbReference>
<dbReference type="AlphaFoldDB" id="A0A9P3G404"/>
<dbReference type="PANTHER" id="PTHR43248:SF25">
    <property type="entry name" value="AB HYDROLASE-1 DOMAIN-CONTAINING PROTEIN-RELATED"/>
    <property type="match status" value="1"/>
</dbReference>
<dbReference type="SUPFAM" id="SSF53474">
    <property type="entry name" value="alpha/beta-Hydrolases"/>
    <property type="match status" value="1"/>
</dbReference>
<dbReference type="InterPro" id="IPR051601">
    <property type="entry name" value="Serine_prot/Carboxylest_S33"/>
</dbReference>
<accession>A0A9P3G404</accession>
<feature type="domain" description="Peptidase S33 tripeptidyl aminopeptidase-like C-terminal" evidence="4">
    <location>
        <begin position="431"/>
        <end position="529"/>
    </location>
</feature>
<comment type="similarity">
    <text evidence="1">Belongs to the peptidase S33 family.</text>
</comment>
<evidence type="ECO:0000256" key="2">
    <source>
        <dbReference type="ARBA" id="ARBA00022801"/>
    </source>
</evidence>
<dbReference type="OrthoDB" id="425534at2759"/>
<name>A0A9P3G404_9APHY</name>
<gene>
    <name evidence="5" type="ORF">PsYK624_032930</name>
</gene>
<dbReference type="Pfam" id="PF08386">
    <property type="entry name" value="Abhydrolase_4"/>
    <property type="match status" value="1"/>
</dbReference>
<dbReference type="Gene3D" id="3.40.50.1820">
    <property type="entry name" value="alpha/beta hydrolase"/>
    <property type="match status" value="1"/>
</dbReference>
<proteinExistence type="inferred from homology"/>
<dbReference type="PANTHER" id="PTHR43248">
    <property type="entry name" value="2-SUCCINYL-6-HYDROXY-2,4-CYCLOHEXADIENE-1-CARBOXYLATE SYNTHASE"/>
    <property type="match status" value="1"/>
</dbReference>
<dbReference type="Pfam" id="PF00561">
    <property type="entry name" value="Abhydrolase_1"/>
    <property type="match status" value="1"/>
</dbReference>
<dbReference type="InterPro" id="IPR013595">
    <property type="entry name" value="Pept_S33_TAP-like_C"/>
</dbReference>
<feature type="domain" description="AB hydrolase-1" evidence="3">
    <location>
        <begin position="94"/>
        <end position="245"/>
    </location>
</feature>
<keyword evidence="6" id="KW-1185">Reference proteome</keyword>
<evidence type="ECO:0000313" key="6">
    <source>
        <dbReference type="Proteomes" id="UP000703269"/>
    </source>
</evidence>
<keyword evidence="2 5" id="KW-0378">Hydrolase</keyword>
<dbReference type="EMBL" id="BPQB01000005">
    <property type="protein sequence ID" value="GJE87210.1"/>
    <property type="molecule type" value="Genomic_DNA"/>
</dbReference>
<evidence type="ECO:0000259" key="3">
    <source>
        <dbReference type="Pfam" id="PF00561"/>
    </source>
</evidence>
<evidence type="ECO:0000259" key="4">
    <source>
        <dbReference type="Pfam" id="PF08386"/>
    </source>
</evidence>
<evidence type="ECO:0000313" key="5">
    <source>
        <dbReference type="EMBL" id="GJE87210.1"/>
    </source>
</evidence>
<comment type="caution">
    <text evidence="5">The sequence shown here is derived from an EMBL/GenBank/DDBJ whole genome shotgun (WGS) entry which is preliminary data.</text>
</comment>
<dbReference type="GO" id="GO:0016787">
    <property type="term" value="F:hydrolase activity"/>
    <property type="evidence" value="ECO:0007669"/>
    <property type="project" value="UniProtKB-KW"/>
</dbReference>
<reference evidence="5 6" key="1">
    <citation type="submission" date="2021-08" db="EMBL/GenBank/DDBJ databases">
        <title>Draft Genome Sequence of Phanerochaete sordida strain YK-624.</title>
        <authorList>
            <person name="Mori T."/>
            <person name="Dohra H."/>
            <person name="Suzuki T."/>
            <person name="Kawagishi H."/>
            <person name="Hirai H."/>
        </authorList>
    </citation>
    <scope>NUCLEOTIDE SEQUENCE [LARGE SCALE GENOMIC DNA]</scope>
    <source>
        <strain evidence="5 6">YK-624</strain>
    </source>
</reference>
<organism evidence="5 6">
    <name type="scientific">Phanerochaete sordida</name>
    <dbReference type="NCBI Taxonomy" id="48140"/>
    <lineage>
        <taxon>Eukaryota</taxon>
        <taxon>Fungi</taxon>
        <taxon>Dikarya</taxon>
        <taxon>Basidiomycota</taxon>
        <taxon>Agaricomycotina</taxon>
        <taxon>Agaricomycetes</taxon>
        <taxon>Polyporales</taxon>
        <taxon>Phanerochaetaceae</taxon>
        <taxon>Phanerochaete</taxon>
    </lineage>
</organism>